<proteinExistence type="predicted"/>
<reference evidence="2 3" key="1">
    <citation type="submission" date="2014-02" db="EMBL/GenBank/DDBJ databases">
        <authorList>
            <person name="Manrique M."/>
        </authorList>
    </citation>
    <scope>NUCLEOTIDE SEQUENCE [LARGE SCALE GENOMIC DNA]</scope>
    <source>
        <strain evidence="2 3">LMG17956</strain>
    </source>
</reference>
<dbReference type="EMBL" id="CCBC010000187">
    <property type="protein sequence ID" value="CDO18454.1"/>
    <property type="molecule type" value="Genomic_DNA"/>
</dbReference>
<evidence type="ECO:0000256" key="1">
    <source>
        <dbReference type="SAM" id="Coils"/>
    </source>
</evidence>
<dbReference type="Proteomes" id="UP000027584">
    <property type="component" value="Unassembled WGS sequence"/>
</dbReference>
<evidence type="ECO:0000313" key="2">
    <source>
        <dbReference type="EMBL" id="CDO18454.1"/>
    </source>
</evidence>
<reference evidence="2 3" key="2">
    <citation type="submission" date="2014-05" db="EMBL/GenBank/DDBJ databases">
        <title>Genome sequence of Streptococcus gallolyticus.</title>
        <authorList>
            <person name="Del Campo R."/>
        </authorList>
    </citation>
    <scope>NUCLEOTIDE SEQUENCE [LARGE SCALE GENOMIC DNA]</scope>
    <source>
        <strain evidence="2 3">LMG17956</strain>
    </source>
</reference>
<name>A0A060RL52_9STRE</name>
<dbReference type="AlphaFoldDB" id="A0A060RL52"/>
<comment type="caution">
    <text evidence="2">The sequence shown here is derived from an EMBL/GenBank/DDBJ whole genome shotgun (WGS) entry which is preliminary data.</text>
</comment>
<gene>
    <name evidence="2" type="ORF">BN963_SGAL_01652</name>
</gene>
<evidence type="ECO:0000313" key="3">
    <source>
        <dbReference type="Proteomes" id="UP000027584"/>
    </source>
</evidence>
<feature type="coiled-coil region" evidence="1">
    <location>
        <begin position="157"/>
        <end position="227"/>
    </location>
</feature>
<evidence type="ECO:0008006" key="4">
    <source>
        <dbReference type="Google" id="ProtNLM"/>
    </source>
</evidence>
<organism evidence="2 3">
    <name type="scientific">Streptococcus gallolyticus</name>
    <dbReference type="NCBI Taxonomy" id="315405"/>
    <lineage>
        <taxon>Bacteria</taxon>
        <taxon>Bacillati</taxon>
        <taxon>Bacillota</taxon>
        <taxon>Bacilli</taxon>
        <taxon>Lactobacillales</taxon>
        <taxon>Streptococcaceae</taxon>
        <taxon>Streptococcus</taxon>
    </lineage>
</organism>
<keyword evidence="1" id="KW-0175">Coiled coil</keyword>
<accession>A0A060RL52</accession>
<sequence length="279" mass="32737">MKIKLFNREQIKSKYDEVLSITKLETNEELENRVNSFIADKKVIDIKYQEATYGTYEEMDAYLTIIVMYEEVTNMTNTNKTTAPMTLAELKEWVEETCELSTLLQTKDYKSYLPEEKQEEFEAIAFSVFNCLESFSMMLEDDELHYQPKPIEEESDLDNQADEMAQYHELMKEVEDSDKEAREIAYDDTIHEYIDKRTEQLKEQADVEELVNKVARYEAELIDYAERLLSDEPLNADSETAIGTLDMLDDEAIDLFKSVDVDNEYQGLEYYNTSLNKED</sequence>
<dbReference type="RefSeq" id="WP_012962600.1">
    <property type="nucleotide sequence ID" value="NZ_CP113954.2"/>
</dbReference>
<protein>
    <recommendedName>
        <fullName evidence="4">Phage protein</fullName>
    </recommendedName>
</protein>